<dbReference type="Proteomes" id="UP000006643">
    <property type="component" value="Unassembled WGS sequence"/>
</dbReference>
<accession>D0NTB7</accession>
<reference evidence="4" key="1">
    <citation type="journal article" date="2009" name="Nature">
        <title>Genome sequence and analysis of the Irish potato famine pathogen Phytophthora infestans.</title>
        <authorList>
            <consortium name="The Broad Institute Genome Sequencing Platform"/>
            <person name="Haas B.J."/>
            <person name="Kamoun S."/>
            <person name="Zody M.C."/>
            <person name="Jiang R.H."/>
            <person name="Handsaker R.E."/>
            <person name="Cano L.M."/>
            <person name="Grabherr M."/>
            <person name="Kodira C.D."/>
            <person name="Raffaele S."/>
            <person name="Torto-Alalibo T."/>
            <person name="Bozkurt T.O."/>
            <person name="Ah-Fong A.M."/>
            <person name="Alvarado L."/>
            <person name="Anderson V.L."/>
            <person name="Armstrong M.R."/>
            <person name="Avrova A."/>
            <person name="Baxter L."/>
            <person name="Beynon J."/>
            <person name="Boevink P.C."/>
            <person name="Bollmann S.R."/>
            <person name="Bos J.I."/>
            <person name="Bulone V."/>
            <person name="Cai G."/>
            <person name="Cakir C."/>
            <person name="Carrington J.C."/>
            <person name="Chawner M."/>
            <person name="Conti L."/>
            <person name="Costanzo S."/>
            <person name="Ewan R."/>
            <person name="Fahlgren N."/>
            <person name="Fischbach M.A."/>
            <person name="Fugelstad J."/>
            <person name="Gilroy E.M."/>
            <person name="Gnerre S."/>
            <person name="Green P.J."/>
            <person name="Grenville-Briggs L.J."/>
            <person name="Griffith J."/>
            <person name="Grunwald N.J."/>
            <person name="Horn K."/>
            <person name="Horner N.R."/>
            <person name="Hu C.H."/>
            <person name="Huitema E."/>
            <person name="Jeong D.H."/>
            <person name="Jones A.M."/>
            <person name="Jones J.D."/>
            <person name="Jones R.W."/>
            <person name="Karlsson E.K."/>
            <person name="Kunjeti S.G."/>
            <person name="Lamour K."/>
            <person name="Liu Z."/>
            <person name="Ma L."/>
            <person name="Maclean D."/>
            <person name="Chibucos M.C."/>
            <person name="McDonald H."/>
            <person name="McWalters J."/>
            <person name="Meijer H.J."/>
            <person name="Morgan W."/>
            <person name="Morris P.F."/>
            <person name="Munro C.A."/>
            <person name="O'Neill K."/>
            <person name="Ospina-Giraldo M."/>
            <person name="Pinzon A."/>
            <person name="Pritchard L."/>
            <person name="Ramsahoye B."/>
            <person name="Ren Q."/>
            <person name="Restrepo S."/>
            <person name="Roy S."/>
            <person name="Sadanandom A."/>
            <person name="Savidor A."/>
            <person name="Schornack S."/>
            <person name="Schwartz D.C."/>
            <person name="Schumann U.D."/>
            <person name="Schwessinger B."/>
            <person name="Seyer L."/>
            <person name="Sharpe T."/>
            <person name="Silvar C."/>
            <person name="Song J."/>
            <person name="Studholme D.J."/>
            <person name="Sykes S."/>
            <person name="Thines M."/>
            <person name="van de Vondervoort P.J."/>
            <person name="Phuntumart V."/>
            <person name="Wawra S."/>
            <person name="Weide R."/>
            <person name="Win J."/>
            <person name="Young C."/>
            <person name="Zhou S."/>
            <person name="Fry W."/>
            <person name="Meyers B.C."/>
            <person name="van West P."/>
            <person name="Ristaino J."/>
            <person name="Govers F."/>
            <person name="Birch P.R."/>
            <person name="Whisson S.C."/>
            <person name="Judelson H.S."/>
            <person name="Nusbaum C."/>
        </authorList>
    </citation>
    <scope>NUCLEOTIDE SEQUENCE [LARGE SCALE GENOMIC DNA]</scope>
    <source>
        <strain evidence="4">T30-4</strain>
    </source>
</reference>
<feature type="compositionally biased region" description="Basic and acidic residues" evidence="2">
    <location>
        <begin position="1639"/>
        <end position="1649"/>
    </location>
</feature>
<feature type="coiled-coil region" evidence="1">
    <location>
        <begin position="161"/>
        <end position="195"/>
    </location>
</feature>
<evidence type="ECO:0000313" key="3">
    <source>
        <dbReference type="EMBL" id="EEY64868.1"/>
    </source>
</evidence>
<feature type="region of interest" description="Disordered" evidence="2">
    <location>
        <begin position="57"/>
        <end position="123"/>
    </location>
</feature>
<dbReference type="KEGG" id="pif:PITG_16183"/>
<feature type="region of interest" description="Disordered" evidence="2">
    <location>
        <begin position="1639"/>
        <end position="1692"/>
    </location>
</feature>
<feature type="region of interest" description="Disordered" evidence="2">
    <location>
        <begin position="1092"/>
        <end position="1114"/>
    </location>
</feature>
<feature type="compositionally biased region" description="Low complexity" evidence="2">
    <location>
        <begin position="676"/>
        <end position="693"/>
    </location>
</feature>
<dbReference type="OrthoDB" id="118793at2759"/>
<feature type="compositionally biased region" description="Basic and acidic residues" evidence="2">
    <location>
        <begin position="625"/>
        <end position="647"/>
    </location>
</feature>
<organism evidence="3 4">
    <name type="scientific">Phytophthora infestans (strain T30-4)</name>
    <name type="common">Potato late blight agent</name>
    <dbReference type="NCBI Taxonomy" id="403677"/>
    <lineage>
        <taxon>Eukaryota</taxon>
        <taxon>Sar</taxon>
        <taxon>Stramenopiles</taxon>
        <taxon>Oomycota</taxon>
        <taxon>Peronosporomycetes</taxon>
        <taxon>Peronosporales</taxon>
        <taxon>Peronosporaceae</taxon>
        <taxon>Phytophthora</taxon>
    </lineage>
</organism>
<dbReference type="InParanoid" id="D0NTB7"/>
<feature type="compositionally biased region" description="Basic residues" evidence="2">
    <location>
        <begin position="358"/>
        <end position="370"/>
    </location>
</feature>
<feature type="compositionally biased region" description="Low complexity" evidence="2">
    <location>
        <begin position="408"/>
        <end position="452"/>
    </location>
</feature>
<dbReference type="GeneID" id="9465362"/>
<feature type="region of interest" description="Disordered" evidence="2">
    <location>
        <begin position="485"/>
        <end position="550"/>
    </location>
</feature>
<gene>
    <name evidence="3" type="ORF">PITG_16183</name>
</gene>
<feature type="region of interest" description="Disordered" evidence="2">
    <location>
        <begin position="1385"/>
        <end position="1406"/>
    </location>
</feature>
<protein>
    <submittedName>
        <fullName evidence="3">Adhesin-like protein</fullName>
    </submittedName>
</protein>
<feature type="compositionally biased region" description="Acidic residues" evidence="2">
    <location>
        <begin position="389"/>
        <end position="407"/>
    </location>
</feature>
<feature type="compositionally biased region" description="Polar residues" evidence="2">
    <location>
        <begin position="1420"/>
        <end position="1438"/>
    </location>
</feature>
<feature type="region of interest" description="Disordered" evidence="2">
    <location>
        <begin position="1205"/>
        <end position="1366"/>
    </location>
</feature>
<feature type="compositionally biased region" description="Basic and acidic residues" evidence="2">
    <location>
        <begin position="1591"/>
        <end position="1609"/>
    </location>
</feature>
<dbReference type="STRING" id="403677.D0NTB7"/>
<evidence type="ECO:0000256" key="1">
    <source>
        <dbReference type="SAM" id="Coils"/>
    </source>
</evidence>
<dbReference type="EMBL" id="DS028160">
    <property type="protein sequence ID" value="EEY64868.1"/>
    <property type="molecule type" value="Genomic_DNA"/>
</dbReference>
<feature type="region of interest" description="Disordered" evidence="2">
    <location>
        <begin position="760"/>
        <end position="794"/>
    </location>
</feature>
<feature type="region of interest" description="Disordered" evidence="2">
    <location>
        <begin position="952"/>
        <end position="1016"/>
    </location>
</feature>
<feature type="compositionally biased region" description="Basic and acidic residues" evidence="2">
    <location>
        <begin position="371"/>
        <end position="388"/>
    </location>
</feature>
<feature type="region of interest" description="Disordered" evidence="2">
    <location>
        <begin position="618"/>
        <end position="734"/>
    </location>
</feature>
<dbReference type="VEuPathDB" id="FungiDB:PITG_16183"/>
<feature type="compositionally biased region" description="Polar residues" evidence="2">
    <location>
        <begin position="652"/>
        <end position="665"/>
    </location>
</feature>
<dbReference type="eggNOG" id="ENOG502SBMC">
    <property type="taxonomic scope" value="Eukaryota"/>
</dbReference>
<feature type="compositionally biased region" description="Basic and acidic residues" evidence="2">
    <location>
        <begin position="1337"/>
        <end position="1346"/>
    </location>
</feature>
<dbReference type="RefSeq" id="XP_002897598.1">
    <property type="nucleotide sequence ID" value="XM_002897552.1"/>
</dbReference>
<dbReference type="CDD" id="cd14686">
    <property type="entry name" value="bZIP"/>
    <property type="match status" value="1"/>
</dbReference>
<evidence type="ECO:0000256" key="2">
    <source>
        <dbReference type="SAM" id="MobiDB-lite"/>
    </source>
</evidence>
<feature type="compositionally biased region" description="Low complexity" evidence="2">
    <location>
        <begin position="1299"/>
        <end position="1317"/>
    </location>
</feature>
<keyword evidence="1" id="KW-0175">Coiled coil</keyword>
<feature type="region of interest" description="Disordered" evidence="2">
    <location>
        <begin position="336"/>
        <end position="464"/>
    </location>
</feature>
<feature type="region of interest" description="Disordered" evidence="2">
    <location>
        <begin position="1420"/>
        <end position="1453"/>
    </location>
</feature>
<feature type="region of interest" description="Disordered" evidence="2">
    <location>
        <begin position="1591"/>
        <end position="1626"/>
    </location>
</feature>
<feature type="compositionally biased region" description="Basic and acidic residues" evidence="2">
    <location>
        <begin position="453"/>
        <end position="464"/>
    </location>
</feature>
<dbReference type="HOGENOM" id="CLU_001281_0_0_1"/>
<feature type="compositionally biased region" description="Basic and acidic residues" evidence="2">
    <location>
        <begin position="505"/>
        <end position="521"/>
    </location>
</feature>
<name>D0NTB7_PHYIT</name>
<proteinExistence type="predicted"/>
<evidence type="ECO:0000313" key="4">
    <source>
        <dbReference type="Proteomes" id="UP000006643"/>
    </source>
</evidence>
<feature type="compositionally biased region" description="Polar residues" evidence="2">
    <location>
        <begin position="1664"/>
        <end position="1685"/>
    </location>
</feature>
<dbReference type="OMA" id="GPPEPFI"/>
<feature type="region of interest" description="Disordered" evidence="2">
    <location>
        <begin position="861"/>
        <end position="891"/>
    </location>
</feature>
<keyword evidence="4" id="KW-1185">Reference proteome</keyword>
<sequence length="1769" mass="193742">MSGQTEPCQSLMRKWALSSAMNSSVSFRKLTVIAHMSKASSGGLGFSIPLMAIHGGGESENRMLTPPPSSDLDSASPRTDASWPSDDELNEMVLRKTKKRSNSSAFSTEGMSAEAIKQHKAQRRREQVRAASRRCRDRQRKETEDLRTKVFQLEEFITHTRQAHEWEMRQQHERLQTLQHENELLAQQLAAATTVHDIEPVPLDKLEDRTLPDDLVECIEGDTPRHWSEELVHLAVEDTTRQLVTMLESEVEPVKSPVIFGWQFDFWCQGDKYYGRNRKFFPNVTALELGKQRTAEPGAGGGRRRHKSSCIVRHARAMEQQQVAESEASLAVDVKAEAEPEPQLDATVGSPTDDASKNKKKKKKKKKNRRKSLEKVEIDDLKGDKSDPEGEEATNQDETEVTDESEETTVASTVANETAVESTVAESTVETTVESVVTKESTVAEASTAAEGSTEKTTVESTVTEEKTVVLEESKVDEDATMTTEAKVASTDGTVADDTTVHSTVTEKRSIESNTVEEHLEPSNQSQEAEDDVSPPNLERTSSIDTLKATGTKAVGSLFSRFKVGRKKPLPSRTDSAAQLELVVPSPVKTAVKKLEIPEDKNLDDLPMRTKKDFFVEGEQSVHVSTEKDKYDALEKQRKAEDPEIAARRTPPASSRSNTEIQTQLEAAKQQIEAMETTVADTESTVVDSSTEVSVDETIKPAEIPSHDAVVSVESTEPKTTDVEDGTTVTEATKPASLQLELDLELRDDVASTAHADLLSVKITPPASELPADTTAPAKPEKMSPVKSLASRFEGKREQSLDTLKFRTVREFFPTERSIRVGAEKQKYEAQALKAKAEEEAKSKYKLTSKSAAVDSVTLAAETDGYTTPDAASSSKKMSFDDGYSSADSASKFSDEALTPVKSIASRFEGKREQSLDSLKFRTVREFFPEQRSVHVGAEKAKFEAITKQQEEAKAAERKTKHVVALTTEKSDSKESETEIETSLASAAEPQVTNVVDADESATAMDGQVETTEMDKTTVVVEETPAVSSEHQVDDVNSTELDVAVTSEDAVVTEDQSLAKDTEATVPITSDDIAVSEEVKDEVGVIETVQKEEDVGDTKQETCTAADPSEDPVETTIESVAEQVSVEEAEMVQGRDDIAEEKSISELVELDLSVQETLRIESAVTSSDEIAAVNTESTALNVQPTDALEFVEESRLKSADKALVDVDRDDVDPPQVHSSQGPKSKRALLTTERSFVMEKDETIETEDTVVVGERPMTDGEDEFELLSPTKRRPAHELFDATPSKKQLKKQNSAPKLTRKVSVGSVGSAKSSSSRTTVPVPMKRASITAPTASYKARQAAEAEDHKAAQLKKHGSASKLKGTVASPTVPIPMKKASISAPTASYMARKAAEGKQQSKKSDTGVMKPRPTVPVLMKRASITAPTASWQARNVPDQSSDSVPKNLASKPSPTVPVAPKRASFMTSTASFKARKTSDAVEMTPPVRNKRYENVRSKVRDGIQSGTTHSTHKITKEEFIAAERRKSLGSAGVRSVLDVVDRRASLSARAAIDGPPEPFIRSAVSRKKLNSTLPRYLDYENSSGYAERARKQYERRKRLEEENAAKSEQRQRELRTFFNDRQQKSMLSSAEEVRRGLEAHEFAQLAKESEQEAQKARRRGQQGTRPTRASQRALSTTSASSSPGVASRTSNKSTVSSASVVEKVVAAVVETASTVVTETVDEMETKQEGVTETEVQVQEVATCVSVVDEDPELKNVAKKIDFDQTSSDSEQVVIE</sequence>